<dbReference type="STRING" id="1081102.A0A162J1Z6"/>
<evidence type="ECO:0000256" key="3">
    <source>
        <dbReference type="ARBA" id="ARBA00022777"/>
    </source>
</evidence>
<evidence type="ECO:0000259" key="5">
    <source>
        <dbReference type="PROSITE" id="PS50011"/>
    </source>
</evidence>
<evidence type="ECO:0000256" key="4">
    <source>
        <dbReference type="ARBA" id="ARBA00022840"/>
    </source>
</evidence>
<sequence>MAGHGNTGMVILQPCGTRVIKAPSPVSMFYDSKYLHNEYRREIAVYKHLPQGHPRLVRMLDYEDDGGSNVSITLEYMPNNSIQRYLVGGCNDTKPSDEELARGRAVPRWRRASWALEATDGVMMLHAHGVIHADLKPENMLLDQDLHVRIIDLPGCALHDLPPLSLESAPFAMPRTPANSNGTMGCSVTTDLFALGSSFFQMETCFPPWHGRDHDEIRALYAQGAFPDLATVRGAPDGRPLVFAHTIDKCWHGALATAADVLASLKADIRAFLGPEDIALIERHSGIPVASP</sequence>
<dbReference type="Gene3D" id="1.10.510.10">
    <property type="entry name" value="Transferase(Phosphotransferase) domain 1"/>
    <property type="match status" value="1"/>
</dbReference>
<dbReference type="InterPro" id="IPR051681">
    <property type="entry name" value="Ser/Thr_Kinases-Pseudokinases"/>
</dbReference>
<dbReference type="Pfam" id="PF00069">
    <property type="entry name" value="Pkinase"/>
    <property type="match status" value="1"/>
</dbReference>
<dbReference type="GO" id="GO:0005524">
    <property type="term" value="F:ATP binding"/>
    <property type="evidence" value="ECO:0007669"/>
    <property type="project" value="UniProtKB-KW"/>
</dbReference>
<dbReference type="CDD" id="cd00180">
    <property type="entry name" value="PKc"/>
    <property type="match status" value="1"/>
</dbReference>
<dbReference type="PANTHER" id="PTHR44329:SF288">
    <property type="entry name" value="MITOGEN-ACTIVATED PROTEIN KINASE KINASE KINASE 20"/>
    <property type="match status" value="1"/>
</dbReference>
<dbReference type="AlphaFoldDB" id="A0A162J1Z6"/>
<feature type="domain" description="Protein kinase" evidence="5">
    <location>
        <begin position="1"/>
        <end position="292"/>
    </location>
</feature>
<keyword evidence="4" id="KW-0067">ATP-binding</keyword>
<proteinExistence type="predicted"/>
<dbReference type="PROSITE" id="PS00108">
    <property type="entry name" value="PROTEIN_KINASE_ST"/>
    <property type="match status" value="1"/>
</dbReference>
<evidence type="ECO:0000256" key="1">
    <source>
        <dbReference type="ARBA" id="ARBA00022679"/>
    </source>
</evidence>
<dbReference type="InterPro" id="IPR011009">
    <property type="entry name" value="Kinase-like_dom_sf"/>
</dbReference>
<dbReference type="GO" id="GO:0004674">
    <property type="term" value="F:protein serine/threonine kinase activity"/>
    <property type="evidence" value="ECO:0007669"/>
    <property type="project" value="TreeGrafter"/>
</dbReference>
<comment type="caution">
    <text evidence="6">The sequence shown here is derived from an EMBL/GenBank/DDBJ whole genome shotgun (WGS) entry which is preliminary data.</text>
</comment>
<organism evidence="6 7">
    <name type="scientific">Niveomyces insectorum RCEF 264</name>
    <dbReference type="NCBI Taxonomy" id="1081102"/>
    <lineage>
        <taxon>Eukaryota</taxon>
        <taxon>Fungi</taxon>
        <taxon>Dikarya</taxon>
        <taxon>Ascomycota</taxon>
        <taxon>Pezizomycotina</taxon>
        <taxon>Sordariomycetes</taxon>
        <taxon>Hypocreomycetidae</taxon>
        <taxon>Hypocreales</taxon>
        <taxon>Cordycipitaceae</taxon>
        <taxon>Niveomyces</taxon>
    </lineage>
</organism>
<dbReference type="SMART" id="SM00220">
    <property type="entry name" value="S_TKc"/>
    <property type="match status" value="1"/>
</dbReference>
<dbReference type="InterPro" id="IPR008271">
    <property type="entry name" value="Ser/Thr_kinase_AS"/>
</dbReference>
<dbReference type="Proteomes" id="UP000076874">
    <property type="component" value="Unassembled WGS sequence"/>
</dbReference>
<evidence type="ECO:0000313" key="7">
    <source>
        <dbReference type="Proteomes" id="UP000076874"/>
    </source>
</evidence>
<evidence type="ECO:0000313" key="6">
    <source>
        <dbReference type="EMBL" id="OAA62642.1"/>
    </source>
</evidence>
<dbReference type="EMBL" id="AZHD01000006">
    <property type="protein sequence ID" value="OAA62642.1"/>
    <property type="molecule type" value="Genomic_DNA"/>
</dbReference>
<keyword evidence="7" id="KW-1185">Reference proteome</keyword>
<gene>
    <name evidence="6" type="ORF">SPI_04182</name>
</gene>
<dbReference type="InterPro" id="IPR000719">
    <property type="entry name" value="Prot_kinase_dom"/>
</dbReference>
<accession>A0A162J1Z6</accession>
<keyword evidence="3 6" id="KW-0418">Kinase</keyword>
<protein>
    <submittedName>
        <fullName evidence="6">Protein kinase-like domain protein</fullName>
    </submittedName>
</protein>
<name>A0A162J1Z6_9HYPO</name>
<dbReference type="PROSITE" id="PS50011">
    <property type="entry name" value="PROTEIN_KINASE_DOM"/>
    <property type="match status" value="1"/>
</dbReference>
<evidence type="ECO:0000256" key="2">
    <source>
        <dbReference type="ARBA" id="ARBA00022741"/>
    </source>
</evidence>
<dbReference type="SUPFAM" id="SSF56112">
    <property type="entry name" value="Protein kinase-like (PK-like)"/>
    <property type="match status" value="1"/>
</dbReference>
<reference evidence="6 7" key="1">
    <citation type="journal article" date="2016" name="Genome Biol. Evol.">
        <title>Divergent and convergent evolution of fungal pathogenicity.</title>
        <authorList>
            <person name="Shang Y."/>
            <person name="Xiao G."/>
            <person name="Zheng P."/>
            <person name="Cen K."/>
            <person name="Zhan S."/>
            <person name="Wang C."/>
        </authorList>
    </citation>
    <scope>NUCLEOTIDE SEQUENCE [LARGE SCALE GENOMIC DNA]</scope>
    <source>
        <strain evidence="6 7">RCEF 264</strain>
    </source>
</reference>
<keyword evidence="1" id="KW-0808">Transferase</keyword>
<keyword evidence="2" id="KW-0547">Nucleotide-binding</keyword>
<dbReference type="PANTHER" id="PTHR44329">
    <property type="entry name" value="SERINE/THREONINE-PROTEIN KINASE TNNI3K-RELATED"/>
    <property type="match status" value="1"/>
</dbReference>
<dbReference type="OrthoDB" id="4865382at2759"/>